<reference evidence="2 3" key="1">
    <citation type="submission" date="2020-07" db="EMBL/GenBank/DDBJ databases">
        <title>Genome of Haloechinothrix sp.</title>
        <authorList>
            <person name="Tang S.-K."/>
            <person name="Yang L."/>
            <person name="Zhu W.-Y."/>
        </authorList>
    </citation>
    <scope>NUCLEOTIDE SEQUENCE [LARGE SCALE GENOMIC DNA]</scope>
    <source>
        <strain evidence="2 3">YIM 98757</strain>
    </source>
</reference>
<protein>
    <recommendedName>
        <fullName evidence="1">Lambda phage tail tube protein N-terminal domain-containing protein</fullName>
    </recommendedName>
</protein>
<dbReference type="EMBL" id="JACCKD010000004">
    <property type="protein sequence ID" value="MBA0126281.1"/>
    <property type="molecule type" value="Genomic_DNA"/>
</dbReference>
<dbReference type="RefSeq" id="WP_180893120.1">
    <property type="nucleotide sequence ID" value="NZ_JACCKD010000004.1"/>
</dbReference>
<organism evidence="2 3">
    <name type="scientific">Haloechinothrix aidingensis</name>
    <dbReference type="NCBI Taxonomy" id="2752311"/>
    <lineage>
        <taxon>Bacteria</taxon>
        <taxon>Bacillati</taxon>
        <taxon>Actinomycetota</taxon>
        <taxon>Actinomycetes</taxon>
        <taxon>Pseudonocardiales</taxon>
        <taxon>Pseudonocardiaceae</taxon>
        <taxon>Haloechinothrix</taxon>
    </lineage>
</organism>
<keyword evidence="3" id="KW-1185">Reference proteome</keyword>
<dbReference type="Gene3D" id="4.10.410.40">
    <property type="match status" value="1"/>
</dbReference>
<dbReference type="Pfam" id="PF16461">
    <property type="entry name" value="Phage_TTP_12"/>
    <property type="match status" value="1"/>
</dbReference>
<comment type="caution">
    <text evidence="2">The sequence shown here is derived from an EMBL/GenBank/DDBJ whole genome shotgun (WGS) entry which is preliminary data.</text>
</comment>
<dbReference type="InterPro" id="IPR032494">
    <property type="entry name" value="Phage_TTP_N"/>
</dbReference>
<name>A0A838AAL8_9PSEU</name>
<feature type="domain" description="Lambda phage tail tube protein N-terminal" evidence="1">
    <location>
        <begin position="20"/>
        <end position="141"/>
    </location>
</feature>
<dbReference type="Proteomes" id="UP000582974">
    <property type="component" value="Unassembled WGS sequence"/>
</dbReference>
<evidence type="ECO:0000259" key="1">
    <source>
        <dbReference type="Pfam" id="PF16461"/>
    </source>
</evidence>
<sequence>MAGIDAFGTQFARSDMAETDPVFETIANVTDISGPSREREQIEVTAHDSPDKYREFVKGLKDGGSVELTLNYDPDSSTQQLLDDDFEEDSLRDYRVVILPGTAEEYTWEFSALITALGDEFPHDDKAERSVTVKITGKPDLSLTGV</sequence>
<accession>A0A838AAL8</accession>
<dbReference type="AlphaFoldDB" id="A0A838AAL8"/>
<evidence type="ECO:0000313" key="3">
    <source>
        <dbReference type="Proteomes" id="UP000582974"/>
    </source>
</evidence>
<gene>
    <name evidence="2" type="ORF">H0B56_12085</name>
</gene>
<evidence type="ECO:0000313" key="2">
    <source>
        <dbReference type="EMBL" id="MBA0126281.1"/>
    </source>
</evidence>
<proteinExistence type="predicted"/>